<reference evidence="2" key="1">
    <citation type="submission" date="2021-01" db="EMBL/GenBank/DDBJ databases">
        <authorList>
            <person name="Corre E."/>
            <person name="Pelletier E."/>
            <person name="Niang G."/>
            <person name="Scheremetjew M."/>
            <person name="Finn R."/>
            <person name="Kale V."/>
            <person name="Holt S."/>
            <person name="Cochrane G."/>
            <person name="Meng A."/>
            <person name="Brown T."/>
            <person name="Cohen L."/>
        </authorList>
    </citation>
    <scope>NUCLEOTIDE SEQUENCE</scope>
    <source>
        <strain evidence="2">NIES-381</strain>
    </source>
</reference>
<protein>
    <submittedName>
        <fullName evidence="2">Uncharacterized protein</fullName>
    </submittedName>
</protein>
<organism evidence="2">
    <name type="scientific">Eutreptiella gymnastica</name>
    <dbReference type="NCBI Taxonomy" id="73025"/>
    <lineage>
        <taxon>Eukaryota</taxon>
        <taxon>Discoba</taxon>
        <taxon>Euglenozoa</taxon>
        <taxon>Euglenida</taxon>
        <taxon>Spirocuta</taxon>
        <taxon>Euglenophyceae</taxon>
        <taxon>Eutreptiales</taxon>
        <taxon>Eutreptiaceae</taxon>
        <taxon>Eutreptiella</taxon>
    </lineage>
</organism>
<gene>
    <name evidence="2" type="ORF">EGYM00392_LOCUS7430</name>
</gene>
<name>A0A7S1HZX7_9EUGL</name>
<feature type="region of interest" description="Disordered" evidence="1">
    <location>
        <begin position="319"/>
        <end position="343"/>
    </location>
</feature>
<dbReference type="EMBL" id="HBGA01019091">
    <property type="protein sequence ID" value="CAD8996370.1"/>
    <property type="molecule type" value="Transcribed_RNA"/>
</dbReference>
<accession>A0A7S1HZX7</accession>
<evidence type="ECO:0000313" key="2">
    <source>
        <dbReference type="EMBL" id="CAD8996370.1"/>
    </source>
</evidence>
<sequence length="343" mass="38669">MPPWPASGLHHPHHQPCDRGILDGPAPSAQLPQPLRPLRIEAQDSALQLGRTAPLRLQGMIDHFNWFLYTEDDLDIPGHTVLQWMAETSFLQGTHYLPGVFSFLISLQYLRAQNTTAQAIHEAIASKYKAQLGAQYQPQAVPSVIASVGPANVWAMVRSGVFKQVSVSGRVFLEVTGSGNVYQGAYLLPRSMLRRFVQTPKWSTMDCNHMFKREFYASFWLYASGPVEHMFRVKNKKHKREDCFVPARYQLYTKLVPLDKLPLFWMHHMGEKGRQNQSEERMLVDPNVTSRVISLDHMAAAHGVRFHLLPRNFTWQPLPGDGGTSIQGPGNVIEKPPTATPSS</sequence>
<feature type="region of interest" description="Disordered" evidence="1">
    <location>
        <begin position="1"/>
        <end position="28"/>
    </location>
</feature>
<evidence type="ECO:0000256" key="1">
    <source>
        <dbReference type="SAM" id="MobiDB-lite"/>
    </source>
</evidence>
<proteinExistence type="predicted"/>
<dbReference type="AlphaFoldDB" id="A0A7S1HZX7"/>